<dbReference type="EMBL" id="JAWZYT010002430">
    <property type="protein sequence ID" value="KAK4304416.1"/>
    <property type="molecule type" value="Genomic_DNA"/>
</dbReference>
<dbReference type="PIRSF" id="PIRSF000097">
    <property type="entry name" value="AKR"/>
    <property type="match status" value="1"/>
</dbReference>
<sequence>MSCSDKVALENQRGVTSERKKTYVPLLGISTNEEENPRVVHLKLKQAVSKGVKIIDTNYSDKCERKVKKVLRRRWKRGDARSKYFIIAKLPMIGNTGADVSKFLHKSLKRLGLDYVDAYFIEGPVGLLGKDDNDVRPRNQEGQPQLDMDTCLRDVWRAMEKEHSKGHCKMLGLCNCNMAQLSRIYDMARVPPAIMQLDINAYNMCVEEREFMKSLQVTPFAIHPLGNPLHVPTEEYPWLVEHKTVRSVAEKHGVTPASILLKFLHQQEIVSITQTNAVNDVGQLFESLDDFNLRHEDMLKLTRLDQGGEARLRNFVGLDGCQLHPEYPFTYNYMRGCLLGTRQ</sequence>
<dbReference type="EMBL" id="JAWZYT010001182">
    <property type="protein sequence ID" value="KAK4314805.1"/>
    <property type="molecule type" value="Genomic_DNA"/>
</dbReference>
<protein>
    <recommendedName>
        <fullName evidence="2">NADP-dependent oxidoreductase domain-containing protein</fullName>
    </recommendedName>
</protein>
<gene>
    <name evidence="4" type="ORF">Pmani_013929</name>
    <name evidence="3" type="ORF">Pmani_023629</name>
</gene>
<evidence type="ECO:0000313" key="3">
    <source>
        <dbReference type="EMBL" id="KAK4304416.1"/>
    </source>
</evidence>
<evidence type="ECO:0000313" key="5">
    <source>
        <dbReference type="Proteomes" id="UP001292094"/>
    </source>
</evidence>
<reference evidence="3" key="1">
    <citation type="submission" date="2023-11" db="EMBL/GenBank/DDBJ databases">
        <title>Genome assemblies of two species of porcelain crab, Petrolisthes cinctipes and Petrolisthes manimaculis (Anomura: Porcellanidae).</title>
        <authorList>
            <person name="Angst P."/>
        </authorList>
    </citation>
    <scope>NUCLEOTIDE SEQUENCE</scope>
    <source>
        <strain evidence="3">PB745_02</strain>
        <tissue evidence="3">Gill</tissue>
    </source>
</reference>
<name>A0AAE1U0W4_9EUCA</name>
<dbReference type="InterPro" id="IPR023210">
    <property type="entry name" value="NADP_OxRdtase_dom"/>
</dbReference>
<dbReference type="SUPFAM" id="SSF51430">
    <property type="entry name" value="NAD(P)-linked oxidoreductase"/>
    <property type="match status" value="1"/>
</dbReference>
<accession>A0AAE1U0W4</accession>
<dbReference type="Gene3D" id="3.20.20.100">
    <property type="entry name" value="NADP-dependent oxidoreductase domain"/>
    <property type="match status" value="1"/>
</dbReference>
<dbReference type="AlphaFoldDB" id="A0AAE1U0W4"/>
<comment type="caution">
    <text evidence="3">The sequence shown here is derived from an EMBL/GenBank/DDBJ whole genome shotgun (WGS) entry which is preliminary data.</text>
</comment>
<evidence type="ECO:0000259" key="2">
    <source>
        <dbReference type="Pfam" id="PF00248"/>
    </source>
</evidence>
<dbReference type="InterPro" id="IPR020471">
    <property type="entry name" value="AKR"/>
</dbReference>
<evidence type="ECO:0000313" key="4">
    <source>
        <dbReference type="EMBL" id="KAK4314805.1"/>
    </source>
</evidence>
<dbReference type="InterPro" id="IPR036812">
    <property type="entry name" value="NAD(P)_OxRdtase_dom_sf"/>
</dbReference>
<feature type="site" description="Lowers pKa of active site Tyr" evidence="1">
    <location>
        <position position="89"/>
    </location>
</feature>
<organism evidence="3 5">
    <name type="scientific">Petrolisthes manimaculis</name>
    <dbReference type="NCBI Taxonomy" id="1843537"/>
    <lineage>
        <taxon>Eukaryota</taxon>
        <taxon>Metazoa</taxon>
        <taxon>Ecdysozoa</taxon>
        <taxon>Arthropoda</taxon>
        <taxon>Crustacea</taxon>
        <taxon>Multicrustacea</taxon>
        <taxon>Malacostraca</taxon>
        <taxon>Eumalacostraca</taxon>
        <taxon>Eucarida</taxon>
        <taxon>Decapoda</taxon>
        <taxon>Pleocyemata</taxon>
        <taxon>Anomura</taxon>
        <taxon>Galatheoidea</taxon>
        <taxon>Porcellanidae</taxon>
        <taxon>Petrolisthes</taxon>
    </lineage>
</organism>
<keyword evidence="5" id="KW-1185">Reference proteome</keyword>
<dbReference type="Proteomes" id="UP001292094">
    <property type="component" value="Unassembled WGS sequence"/>
</dbReference>
<proteinExistence type="predicted"/>
<feature type="domain" description="NADP-dependent oxidoreductase" evidence="2">
    <location>
        <begin position="44"/>
        <end position="304"/>
    </location>
</feature>
<dbReference type="GO" id="GO:0016491">
    <property type="term" value="F:oxidoreductase activity"/>
    <property type="evidence" value="ECO:0007669"/>
    <property type="project" value="InterPro"/>
</dbReference>
<dbReference type="PANTHER" id="PTHR11732">
    <property type="entry name" value="ALDO/KETO REDUCTASE"/>
    <property type="match status" value="1"/>
</dbReference>
<evidence type="ECO:0000256" key="1">
    <source>
        <dbReference type="PIRSR" id="PIRSR000097-3"/>
    </source>
</evidence>
<dbReference type="Pfam" id="PF00248">
    <property type="entry name" value="Aldo_ket_red"/>
    <property type="match status" value="1"/>
</dbReference>
<dbReference type="PRINTS" id="PR00069">
    <property type="entry name" value="ALDKETRDTASE"/>
</dbReference>